<comment type="caution">
    <text evidence="1">The sequence shown here is derived from an EMBL/GenBank/DDBJ whole genome shotgun (WGS) entry which is preliminary data.</text>
</comment>
<protein>
    <submittedName>
        <fullName evidence="1">Proline hydroxylase</fullName>
    </submittedName>
</protein>
<dbReference type="AlphaFoldDB" id="A0A6L6VQR5"/>
<dbReference type="Gene3D" id="2.60.120.620">
    <property type="entry name" value="q2cbj1_9rhob like domain"/>
    <property type="match status" value="1"/>
</dbReference>
<gene>
    <name evidence="1" type="ORF">GOZ90_24455</name>
</gene>
<dbReference type="InterPro" id="IPR018655">
    <property type="entry name" value="DUF2086"/>
</dbReference>
<dbReference type="Proteomes" id="UP000477951">
    <property type="component" value="Unassembled WGS sequence"/>
</dbReference>
<reference evidence="1 2" key="1">
    <citation type="submission" date="2019-12" db="EMBL/GenBank/DDBJ databases">
        <title>Whole-genome sequencing of Allorhizobium vitis.</title>
        <authorList>
            <person name="Gan H.M."/>
            <person name="Szegedi E."/>
            <person name="Burr T."/>
            <person name="Savka M.A."/>
        </authorList>
    </citation>
    <scope>NUCLEOTIDE SEQUENCE [LARGE SCALE GENOMIC DNA]</scope>
    <source>
        <strain evidence="1 2">CG516</strain>
    </source>
</reference>
<sequence>MNDMIRPERTKAASRIANYDWNAVEEQLNEFGSSVLPSLLTPRECIDLASLYADEGHFRSHIVMTRHGFGKGEYRYFKYPLPDLIEAMRTALYPRLASVANSWNERMALSQRFPIEHDAFLKQCHDVGQTRSTPLLLKYVPGDFNCLHQDLYGTLAFPIQVAILLSRPGQDFTGGEFVLTEQRPRMQSRVEVVALKQGDAVIFPVHNRPVKGTKGDYRVNLRHGVSRVRSGMRHTVGIIFHDAR</sequence>
<proteinExistence type="predicted"/>
<dbReference type="Pfam" id="PF09859">
    <property type="entry name" value="Oxygenase-NA"/>
    <property type="match status" value="1"/>
</dbReference>
<name>A0A6L6VQR5_AGRVI</name>
<evidence type="ECO:0000313" key="1">
    <source>
        <dbReference type="EMBL" id="MUZ75822.1"/>
    </source>
</evidence>
<accession>A0A6L6VQR5</accession>
<dbReference type="EMBL" id="WPHR01000038">
    <property type="protein sequence ID" value="MUZ75822.1"/>
    <property type="molecule type" value="Genomic_DNA"/>
</dbReference>
<dbReference type="RefSeq" id="WP_156537782.1">
    <property type="nucleotide sequence ID" value="NZ_WPHN01000005.1"/>
</dbReference>
<evidence type="ECO:0000313" key="2">
    <source>
        <dbReference type="Proteomes" id="UP000477951"/>
    </source>
</evidence>
<organism evidence="1 2">
    <name type="scientific">Agrobacterium vitis</name>
    <name type="common">Rhizobium vitis</name>
    <dbReference type="NCBI Taxonomy" id="373"/>
    <lineage>
        <taxon>Bacteria</taxon>
        <taxon>Pseudomonadati</taxon>
        <taxon>Pseudomonadota</taxon>
        <taxon>Alphaproteobacteria</taxon>
        <taxon>Hyphomicrobiales</taxon>
        <taxon>Rhizobiaceae</taxon>
        <taxon>Rhizobium/Agrobacterium group</taxon>
        <taxon>Agrobacterium</taxon>
    </lineage>
</organism>